<comment type="caution">
    <text evidence="1">The sequence shown here is derived from an EMBL/GenBank/DDBJ whole genome shotgun (WGS) entry which is preliminary data.</text>
</comment>
<organism evidence="1 2">
    <name type="scientific">Labedaea rhizosphaerae</name>
    <dbReference type="NCBI Taxonomy" id="598644"/>
    <lineage>
        <taxon>Bacteria</taxon>
        <taxon>Bacillati</taxon>
        <taxon>Actinomycetota</taxon>
        <taxon>Actinomycetes</taxon>
        <taxon>Pseudonocardiales</taxon>
        <taxon>Pseudonocardiaceae</taxon>
        <taxon>Labedaea</taxon>
    </lineage>
</organism>
<dbReference type="Pfam" id="PF00756">
    <property type="entry name" value="Esterase"/>
    <property type="match status" value="1"/>
</dbReference>
<evidence type="ECO:0000313" key="1">
    <source>
        <dbReference type="EMBL" id="TDP97296.1"/>
    </source>
</evidence>
<dbReference type="EMBL" id="SNXZ01000003">
    <property type="protein sequence ID" value="TDP97296.1"/>
    <property type="molecule type" value="Genomic_DNA"/>
</dbReference>
<dbReference type="SUPFAM" id="SSF53474">
    <property type="entry name" value="alpha/beta-Hydrolases"/>
    <property type="match status" value="1"/>
</dbReference>
<proteinExistence type="predicted"/>
<dbReference type="GO" id="GO:0016787">
    <property type="term" value="F:hydrolase activity"/>
    <property type="evidence" value="ECO:0007669"/>
    <property type="project" value="UniProtKB-KW"/>
</dbReference>
<dbReference type="PANTHER" id="PTHR48098:SF1">
    <property type="entry name" value="DIACYLGLYCEROL ACYLTRANSFERASE_MYCOLYLTRANSFERASE AG85A"/>
    <property type="match status" value="1"/>
</dbReference>
<protein>
    <submittedName>
        <fullName evidence="1">S-formylglutathione hydrolase FrmB</fullName>
    </submittedName>
</protein>
<sequence>MTVKRRALLLGGLGAGLGVAGIGAGVVTDVLPGGPSLRRALGMTGPDGTVPDVPAGPVHTGREHSAARDTDVDVITMTPEGVDPKGLPVCLVLHGRGGNARSWLDLGLPRFLTAAHQSGVPPFAVLAVDGGKDSYWVASRSGDDPQRMLTEEVPGWLAKRGLRKSPCGVLGVSMGGFGALNYVRRQRGTPVAALLSPALFRTWAEAGSRGVFPDSGLWEAKEPLRHINEIKGVPLGVWCGTEDSFITSTRSLIDAAHPAVAAISSGAHEAAYWLRVLPDALRFVGTHLGSPATRTPAGG</sequence>
<keyword evidence="2" id="KW-1185">Reference proteome</keyword>
<dbReference type="GO" id="GO:0016747">
    <property type="term" value="F:acyltransferase activity, transferring groups other than amino-acyl groups"/>
    <property type="evidence" value="ECO:0007669"/>
    <property type="project" value="TreeGrafter"/>
</dbReference>
<keyword evidence="1" id="KW-0378">Hydrolase</keyword>
<dbReference type="PANTHER" id="PTHR48098">
    <property type="entry name" value="ENTEROCHELIN ESTERASE-RELATED"/>
    <property type="match status" value="1"/>
</dbReference>
<reference evidence="1 2" key="1">
    <citation type="submission" date="2019-03" db="EMBL/GenBank/DDBJ databases">
        <title>Genomic Encyclopedia of Type Strains, Phase IV (KMG-IV): sequencing the most valuable type-strain genomes for metagenomic binning, comparative biology and taxonomic classification.</title>
        <authorList>
            <person name="Goeker M."/>
        </authorList>
    </citation>
    <scope>NUCLEOTIDE SEQUENCE [LARGE SCALE GENOMIC DNA]</scope>
    <source>
        <strain evidence="1 2">DSM 45361</strain>
    </source>
</reference>
<dbReference type="Gene3D" id="3.40.50.1820">
    <property type="entry name" value="alpha/beta hydrolase"/>
    <property type="match status" value="1"/>
</dbReference>
<dbReference type="AlphaFoldDB" id="A0A4R6SE24"/>
<dbReference type="InterPro" id="IPR000801">
    <property type="entry name" value="Esterase-like"/>
</dbReference>
<dbReference type="RefSeq" id="WP_133850519.1">
    <property type="nucleotide sequence ID" value="NZ_SNXZ01000003.1"/>
</dbReference>
<evidence type="ECO:0000313" key="2">
    <source>
        <dbReference type="Proteomes" id="UP000295444"/>
    </source>
</evidence>
<gene>
    <name evidence="1" type="ORF">EV186_103260</name>
</gene>
<dbReference type="InterPro" id="IPR050583">
    <property type="entry name" value="Mycobacterial_A85_antigen"/>
</dbReference>
<accession>A0A4R6SE24</accession>
<name>A0A4R6SE24_LABRH</name>
<dbReference type="InterPro" id="IPR029058">
    <property type="entry name" value="AB_hydrolase_fold"/>
</dbReference>
<dbReference type="OrthoDB" id="3210113at2"/>
<dbReference type="Proteomes" id="UP000295444">
    <property type="component" value="Unassembled WGS sequence"/>
</dbReference>